<dbReference type="RefSeq" id="WP_261614478.1">
    <property type="nucleotide sequence ID" value="NZ_JALIDZ010000002.1"/>
</dbReference>
<keyword evidence="2" id="KW-0732">Signal</keyword>
<dbReference type="InterPro" id="IPR021719">
    <property type="entry name" value="Prot_inh_I78"/>
</dbReference>
<evidence type="ECO:0000313" key="3">
    <source>
        <dbReference type="EMBL" id="MCT8970900.1"/>
    </source>
</evidence>
<name>A0AAW5QV62_9HYPH</name>
<dbReference type="AlphaFoldDB" id="A0AAW5QV62"/>
<feature type="signal peptide" evidence="2">
    <location>
        <begin position="1"/>
        <end position="19"/>
    </location>
</feature>
<dbReference type="Proteomes" id="UP001320898">
    <property type="component" value="Unassembled WGS sequence"/>
</dbReference>
<comment type="caution">
    <text evidence="3">The sequence shown here is derived from an EMBL/GenBank/DDBJ whole genome shotgun (WGS) entry which is preliminary data.</text>
</comment>
<dbReference type="PANTHER" id="PTHR39600">
    <property type="entry name" value="PEPTIDASE INHIBITOR I78 FAMILY PROTEIN"/>
    <property type="match status" value="1"/>
</dbReference>
<dbReference type="Gene3D" id="3.30.10.10">
    <property type="entry name" value="Trypsin Inhibitor V, subunit A"/>
    <property type="match status" value="1"/>
</dbReference>
<reference evidence="3 4" key="1">
    <citation type="submission" date="2022-04" db="EMBL/GenBank/DDBJ databases">
        <authorList>
            <person name="Ye Y.-Q."/>
            <person name="Du Z.-J."/>
        </authorList>
    </citation>
    <scope>NUCLEOTIDE SEQUENCE [LARGE SCALE GENOMIC DNA]</scope>
    <source>
        <strain evidence="3 4">A6E488</strain>
    </source>
</reference>
<feature type="compositionally biased region" description="Gly residues" evidence="1">
    <location>
        <begin position="56"/>
        <end position="66"/>
    </location>
</feature>
<protein>
    <submittedName>
        <fullName evidence="3">I78 family peptidase inhibitor</fullName>
    </submittedName>
</protein>
<evidence type="ECO:0000256" key="1">
    <source>
        <dbReference type="SAM" id="MobiDB-lite"/>
    </source>
</evidence>
<dbReference type="Pfam" id="PF11720">
    <property type="entry name" value="Inhibitor_I78"/>
    <property type="match status" value="1"/>
</dbReference>
<accession>A0AAW5QV62</accession>
<feature type="chain" id="PRO_5043678005" evidence="2">
    <location>
        <begin position="20"/>
        <end position="153"/>
    </location>
</feature>
<feature type="region of interest" description="Disordered" evidence="1">
    <location>
        <begin position="41"/>
        <end position="85"/>
    </location>
</feature>
<sequence length="153" mass="14635">MKYLAIGAGLIATAVFASACNGAETGGAGAGTAGTGSAAIGSAGPSGGNSATVSSGGSGVSGGGSSGSSSGIGSRTLPGSGVAEPQQTCNADAIQWAIGQPATKAVIERAQRESGAKAVRVLKPGTAVTQEFMYGRLNLNVDASNVIKTVSCW</sequence>
<dbReference type="PANTHER" id="PTHR39600:SF1">
    <property type="entry name" value="PEPTIDASE INHIBITOR I78 FAMILY PROTEIN"/>
    <property type="match status" value="1"/>
</dbReference>
<evidence type="ECO:0000313" key="4">
    <source>
        <dbReference type="Proteomes" id="UP001320898"/>
    </source>
</evidence>
<evidence type="ECO:0000256" key="2">
    <source>
        <dbReference type="SAM" id="SignalP"/>
    </source>
</evidence>
<proteinExistence type="predicted"/>
<dbReference type="EMBL" id="JALIDZ010000002">
    <property type="protein sequence ID" value="MCT8970900.1"/>
    <property type="molecule type" value="Genomic_DNA"/>
</dbReference>
<organism evidence="3 4">
    <name type="scientific">Microbaculum marinisediminis</name>
    <dbReference type="NCBI Taxonomy" id="2931392"/>
    <lineage>
        <taxon>Bacteria</taxon>
        <taxon>Pseudomonadati</taxon>
        <taxon>Pseudomonadota</taxon>
        <taxon>Alphaproteobacteria</taxon>
        <taxon>Hyphomicrobiales</taxon>
        <taxon>Tepidamorphaceae</taxon>
        <taxon>Microbaculum</taxon>
    </lineage>
</organism>
<gene>
    <name evidence="3" type="ORF">MUB46_03415</name>
</gene>
<feature type="compositionally biased region" description="Low complexity" evidence="1">
    <location>
        <begin position="41"/>
        <end position="55"/>
    </location>
</feature>
<keyword evidence="4" id="KW-1185">Reference proteome</keyword>
<dbReference type="PROSITE" id="PS51257">
    <property type="entry name" value="PROKAR_LIPOPROTEIN"/>
    <property type="match status" value="1"/>
</dbReference>